<feature type="domain" description="HTH iclR-type" evidence="4">
    <location>
        <begin position="9"/>
        <end position="69"/>
    </location>
</feature>
<dbReference type="InterPro" id="IPR036390">
    <property type="entry name" value="WH_DNA-bd_sf"/>
</dbReference>
<name>A0A518RJN7_9SPHN</name>
<feature type="domain" description="IclR-ED" evidence="5">
    <location>
        <begin position="72"/>
        <end position="249"/>
    </location>
</feature>
<dbReference type="InterPro" id="IPR014757">
    <property type="entry name" value="Tscrpt_reg_IclR_C"/>
</dbReference>
<dbReference type="InterPro" id="IPR005471">
    <property type="entry name" value="Tscrpt_reg_IclR_N"/>
</dbReference>
<dbReference type="Gene3D" id="3.30.450.40">
    <property type="match status" value="1"/>
</dbReference>
<dbReference type="OrthoDB" id="9807558at2"/>
<dbReference type="GO" id="GO:0045892">
    <property type="term" value="P:negative regulation of DNA-templated transcription"/>
    <property type="evidence" value="ECO:0007669"/>
    <property type="project" value="TreeGrafter"/>
</dbReference>
<dbReference type="PANTHER" id="PTHR30136:SF24">
    <property type="entry name" value="HTH-TYPE TRANSCRIPTIONAL REPRESSOR ALLR"/>
    <property type="match status" value="1"/>
</dbReference>
<dbReference type="KEGG" id="ssua:FPZ54_17735"/>
<dbReference type="Pfam" id="PF01614">
    <property type="entry name" value="IclR_C"/>
    <property type="match status" value="1"/>
</dbReference>
<evidence type="ECO:0000259" key="5">
    <source>
        <dbReference type="PROSITE" id="PS51078"/>
    </source>
</evidence>
<evidence type="ECO:0000256" key="3">
    <source>
        <dbReference type="ARBA" id="ARBA00023163"/>
    </source>
</evidence>
<gene>
    <name evidence="6" type="ORF">FPZ54_17735</name>
</gene>
<dbReference type="InterPro" id="IPR050707">
    <property type="entry name" value="HTH_MetabolicPath_Reg"/>
</dbReference>
<evidence type="ECO:0000256" key="2">
    <source>
        <dbReference type="ARBA" id="ARBA00023125"/>
    </source>
</evidence>
<proteinExistence type="predicted"/>
<dbReference type="GO" id="GO:0003677">
    <property type="term" value="F:DNA binding"/>
    <property type="evidence" value="ECO:0007669"/>
    <property type="project" value="UniProtKB-KW"/>
</dbReference>
<reference evidence="6 7" key="1">
    <citation type="submission" date="2019-07" db="EMBL/GenBank/DDBJ databases">
        <title>Sphingomonas alkalisoli sp. nov., isolated from rhizosphere soil of Suaedae salsa.</title>
        <authorList>
            <person name="Zhang H."/>
            <person name="Xu L."/>
            <person name="Zhang J.-X."/>
            <person name="Sun J.-Q."/>
        </authorList>
    </citation>
    <scope>NUCLEOTIDE SEQUENCE [LARGE SCALE GENOMIC DNA]</scope>
    <source>
        <strain evidence="6 7">XS-10</strain>
    </source>
</reference>
<evidence type="ECO:0000313" key="7">
    <source>
        <dbReference type="Proteomes" id="UP000318055"/>
    </source>
</evidence>
<dbReference type="SUPFAM" id="SSF46785">
    <property type="entry name" value="Winged helix' DNA-binding domain"/>
    <property type="match status" value="1"/>
</dbReference>
<dbReference type="InterPro" id="IPR036388">
    <property type="entry name" value="WH-like_DNA-bd_sf"/>
</dbReference>
<dbReference type="GO" id="GO:0003700">
    <property type="term" value="F:DNA-binding transcription factor activity"/>
    <property type="evidence" value="ECO:0007669"/>
    <property type="project" value="TreeGrafter"/>
</dbReference>
<dbReference type="InterPro" id="IPR029016">
    <property type="entry name" value="GAF-like_dom_sf"/>
</dbReference>
<evidence type="ECO:0000256" key="1">
    <source>
        <dbReference type="ARBA" id="ARBA00023015"/>
    </source>
</evidence>
<keyword evidence="3" id="KW-0804">Transcription</keyword>
<dbReference type="Proteomes" id="UP000318055">
    <property type="component" value="Chromosome"/>
</dbReference>
<evidence type="ECO:0000259" key="4">
    <source>
        <dbReference type="PROSITE" id="PS51077"/>
    </source>
</evidence>
<keyword evidence="7" id="KW-1185">Reference proteome</keyword>
<keyword evidence="2" id="KW-0238">DNA-binding</keyword>
<dbReference type="Pfam" id="PF09339">
    <property type="entry name" value="HTH_IclR"/>
    <property type="match status" value="1"/>
</dbReference>
<dbReference type="Gene3D" id="1.10.10.10">
    <property type="entry name" value="Winged helix-like DNA-binding domain superfamily/Winged helix DNA-binding domain"/>
    <property type="match status" value="1"/>
</dbReference>
<keyword evidence="1" id="KW-0805">Transcription regulation</keyword>
<dbReference type="RefSeq" id="WP_145849139.1">
    <property type="nucleotide sequence ID" value="NZ_CP042239.1"/>
</dbReference>
<dbReference type="SUPFAM" id="SSF55781">
    <property type="entry name" value="GAF domain-like"/>
    <property type="match status" value="1"/>
</dbReference>
<accession>A0A518RJN7</accession>
<evidence type="ECO:0000313" key="6">
    <source>
        <dbReference type="EMBL" id="QDX27664.1"/>
    </source>
</evidence>
<protein>
    <submittedName>
        <fullName evidence="6">Helix-turn-helix domain-containing protein</fullName>
    </submittedName>
</protein>
<organism evidence="6 7">
    <name type="scientific">Sphingomonas suaedae</name>
    <dbReference type="NCBI Taxonomy" id="2599297"/>
    <lineage>
        <taxon>Bacteria</taxon>
        <taxon>Pseudomonadati</taxon>
        <taxon>Pseudomonadota</taxon>
        <taxon>Alphaproteobacteria</taxon>
        <taxon>Sphingomonadales</taxon>
        <taxon>Sphingomonadaceae</taxon>
        <taxon>Sphingomonas</taxon>
    </lineage>
</organism>
<dbReference type="AlphaFoldDB" id="A0A518RJN7"/>
<dbReference type="PROSITE" id="PS51077">
    <property type="entry name" value="HTH_ICLR"/>
    <property type="match status" value="1"/>
</dbReference>
<dbReference type="EMBL" id="CP042239">
    <property type="protein sequence ID" value="QDX27664.1"/>
    <property type="molecule type" value="Genomic_DNA"/>
</dbReference>
<dbReference type="PANTHER" id="PTHR30136">
    <property type="entry name" value="HELIX-TURN-HELIX TRANSCRIPTIONAL REGULATOR, ICLR FAMILY"/>
    <property type="match status" value="1"/>
</dbReference>
<dbReference type="PROSITE" id="PS51078">
    <property type="entry name" value="ICLR_ED"/>
    <property type="match status" value="1"/>
</dbReference>
<sequence length="249" mass="26748">MTKSSQPTVKSAMRTLDIIEYVVGNPGGVAAQDIAAALQIPVSSLSYLLATLCERNYLRREGRRYSAGTGLDRLRLPASAISVEDRIAPHVRALRRAVNETSSFFTAIDWEIEARVTETAEQALRYAVSVGARAPLHCMAAGKAILSTFGDTMFARYFAEAPRPLFTPRTVSDEATLRDQIAAVRDTGFAFTDEEYTLGVCGIARPVWIGGVAVGALAVALPKLRQTPDARAQIMDRLTAACAAIDAGA</sequence>